<sequence>MIERLLAADEPAPVTVRNPDGRSPLLLVADHAGNRFPRALGRLGVPEHEWERHIGWDIGIAGVCHLMADALDATLIQQNYSRLIVDCNRPPEALTSMPAISESTPIPGNASIDERARAARVCEIFHPYHNRIAAELDARQRADRPTTLIAMHSFTPVFKGTPRPWHVGLLYNRDRRLAGPLLALLERETGLVVGDNEPYSVSDTTDYTVPVHGERRGLPHIAIEIRQDLIADGDGQRLWAARFARLLTRAADEMTAAPAAAALAP</sequence>
<organism evidence="1 2">
    <name type="scientific">Chelatococcus reniformis</name>
    <dbReference type="NCBI Taxonomy" id="1494448"/>
    <lineage>
        <taxon>Bacteria</taxon>
        <taxon>Pseudomonadati</taxon>
        <taxon>Pseudomonadota</taxon>
        <taxon>Alphaproteobacteria</taxon>
        <taxon>Hyphomicrobiales</taxon>
        <taxon>Chelatococcaceae</taxon>
        <taxon>Chelatococcus</taxon>
    </lineage>
</organism>
<protein>
    <submittedName>
        <fullName evidence="1">N-formylglutamate amidohydrolase</fullName>
    </submittedName>
</protein>
<accession>A0A916UG75</accession>
<dbReference type="Gene3D" id="3.40.630.40">
    <property type="entry name" value="Zn-dependent exopeptidases"/>
    <property type="match status" value="1"/>
</dbReference>
<dbReference type="PIRSF" id="PIRSF029730">
    <property type="entry name" value="UCP029730"/>
    <property type="match status" value="1"/>
</dbReference>
<dbReference type="AlphaFoldDB" id="A0A916UG75"/>
<dbReference type="Proteomes" id="UP000637002">
    <property type="component" value="Unassembled WGS sequence"/>
</dbReference>
<dbReference type="EMBL" id="BMGG01000005">
    <property type="protein sequence ID" value="GGC71325.1"/>
    <property type="molecule type" value="Genomic_DNA"/>
</dbReference>
<keyword evidence="2" id="KW-1185">Reference proteome</keyword>
<name>A0A916UG75_9HYPH</name>
<dbReference type="SUPFAM" id="SSF53187">
    <property type="entry name" value="Zn-dependent exopeptidases"/>
    <property type="match status" value="1"/>
</dbReference>
<evidence type="ECO:0000313" key="2">
    <source>
        <dbReference type="Proteomes" id="UP000637002"/>
    </source>
</evidence>
<dbReference type="RefSeq" id="WP_308424379.1">
    <property type="nucleotide sequence ID" value="NZ_BMGG01000005.1"/>
</dbReference>
<dbReference type="Pfam" id="PF05013">
    <property type="entry name" value="FGase"/>
    <property type="match status" value="1"/>
</dbReference>
<comment type="caution">
    <text evidence="1">The sequence shown here is derived from an EMBL/GenBank/DDBJ whole genome shotgun (WGS) entry which is preliminary data.</text>
</comment>
<evidence type="ECO:0000313" key="1">
    <source>
        <dbReference type="EMBL" id="GGC71325.1"/>
    </source>
</evidence>
<proteinExistence type="predicted"/>
<gene>
    <name evidence="1" type="ORF">GCM10010994_32280</name>
</gene>
<dbReference type="InterPro" id="IPR007709">
    <property type="entry name" value="N-FG_amidohydro"/>
</dbReference>
<reference evidence="1" key="1">
    <citation type="journal article" date="2014" name="Int. J. Syst. Evol. Microbiol.">
        <title>Complete genome sequence of Corynebacterium casei LMG S-19264T (=DSM 44701T), isolated from a smear-ripened cheese.</title>
        <authorList>
            <consortium name="US DOE Joint Genome Institute (JGI-PGF)"/>
            <person name="Walter F."/>
            <person name="Albersmeier A."/>
            <person name="Kalinowski J."/>
            <person name="Ruckert C."/>
        </authorList>
    </citation>
    <scope>NUCLEOTIDE SEQUENCE</scope>
    <source>
        <strain evidence="1">CGMCC 1.12919</strain>
    </source>
</reference>
<dbReference type="InterPro" id="IPR011227">
    <property type="entry name" value="UCP029730"/>
</dbReference>
<reference evidence="1" key="2">
    <citation type="submission" date="2020-09" db="EMBL/GenBank/DDBJ databases">
        <authorList>
            <person name="Sun Q."/>
            <person name="Zhou Y."/>
        </authorList>
    </citation>
    <scope>NUCLEOTIDE SEQUENCE</scope>
    <source>
        <strain evidence="1">CGMCC 1.12919</strain>
    </source>
</reference>